<name>A0A5J4U5W5_9EUKA</name>
<organism evidence="3 4">
    <name type="scientific">Streblomastix strix</name>
    <dbReference type="NCBI Taxonomy" id="222440"/>
    <lineage>
        <taxon>Eukaryota</taxon>
        <taxon>Metamonada</taxon>
        <taxon>Preaxostyla</taxon>
        <taxon>Oxymonadida</taxon>
        <taxon>Streblomastigidae</taxon>
        <taxon>Streblomastix</taxon>
    </lineage>
</organism>
<evidence type="ECO:0000256" key="2">
    <source>
        <dbReference type="SAM" id="MobiDB-lite"/>
    </source>
</evidence>
<feature type="compositionally biased region" description="Basic and acidic residues" evidence="2">
    <location>
        <begin position="131"/>
        <end position="149"/>
    </location>
</feature>
<proteinExistence type="predicted"/>
<keyword evidence="1" id="KW-0175">Coiled coil</keyword>
<dbReference type="Proteomes" id="UP000324800">
    <property type="component" value="Unassembled WGS sequence"/>
</dbReference>
<protein>
    <submittedName>
        <fullName evidence="3">Uncharacterized protein</fullName>
    </submittedName>
</protein>
<feature type="coiled-coil region" evidence="1">
    <location>
        <begin position="248"/>
        <end position="314"/>
    </location>
</feature>
<reference evidence="3 4" key="1">
    <citation type="submission" date="2019-03" db="EMBL/GenBank/DDBJ databases">
        <title>Single cell metagenomics reveals metabolic interactions within the superorganism composed of flagellate Streblomastix strix and complex community of Bacteroidetes bacteria on its surface.</title>
        <authorList>
            <person name="Treitli S.C."/>
            <person name="Kolisko M."/>
            <person name="Husnik F."/>
            <person name="Keeling P."/>
            <person name="Hampl V."/>
        </authorList>
    </citation>
    <scope>NUCLEOTIDE SEQUENCE [LARGE SCALE GENOMIC DNA]</scope>
    <source>
        <strain evidence="3">ST1C</strain>
    </source>
</reference>
<evidence type="ECO:0000256" key="1">
    <source>
        <dbReference type="SAM" id="Coils"/>
    </source>
</evidence>
<sequence>MDILLSQHQVGRIIAGDGQEQREVAVAPNQTKPVLAGNAGLSTLIGGESIERLQKAQKVAKAIGVAQQQQRFQPRQAQNQIMQLPRAQPVPAGIGIVPYNSLATEVATRQHSDKNMEKQENQRLKDELRKQQEEKEKLKSENSRLKETANKTFKQQTGSVEFSEAEELINPTISEFISDFKSGDDEQRIKTIQSLLRYAAGGYESFEQLAEEKVFDEISNLSRSCGRGPLFLVCDCAKWMNQCTRKAFESQTDEIYHLRHELEELKEQYETDHSQLEGLNQSLEGDKVLLEMDIKRLKDDLVEKTSELADLRASSGQELLGSRT</sequence>
<evidence type="ECO:0000313" key="3">
    <source>
        <dbReference type="EMBL" id="KAA6365322.1"/>
    </source>
</evidence>
<feature type="region of interest" description="Disordered" evidence="2">
    <location>
        <begin position="107"/>
        <end position="126"/>
    </location>
</feature>
<dbReference type="EMBL" id="SNRW01020580">
    <property type="protein sequence ID" value="KAA6365322.1"/>
    <property type="molecule type" value="Genomic_DNA"/>
</dbReference>
<feature type="region of interest" description="Disordered" evidence="2">
    <location>
        <begin position="131"/>
        <end position="157"/>
    </location>
</feature>
<comment type="caution">
    <text evidence="3">The sequence shown here is derived from an EMBL/GenBank/DDBJ whole genome shotgun (WGS) entry which is preliminary data.</text>
</comment>
<gene>
    <name evidence="3" type="ORF">EZS28_039151</name>
</gene>
<feature type="compositionally biased region" description="Basic and acidic residues" evidence="2">
    <location>
        <begin position="108"/>
        <end position="126"/>
    </location>
</feature>
<accession>A0A5J4U5W5</accession>
<dbReference type="AlphaFoldDB" id="A0A5J4U5W5"/>
<evidence type="ECO:0000313" key="4">
    <source>
        <dbReference type="Proteomes" id="UP000324800"/>
    </source>
</evidence>